<accession>A0ABY1KEV7</accession>
<reference evidence="2 3" key="1">
    <citation type="submission" date="2017-01" db="EMBL/GenBank/DDBJ databases">
        <authorList>
            <person name="Varghese N."/>
            <person name="Submissions S."/>
        </authorList>
    </citation>
    <scope>NUCLEOTIDE SEQUENCE [LARGE SCALE GENOMIC DNA]</scope>
    <source>
        <strain evidence="2 3">ATCC 23464</strain>
    </source>
</reference>
<protein>
    <submittedName>
        <fullName evidence="2">Uncharacterized protein</fullName>
    </submittedName>
</protein>
<dbReference type="EMBL" id="FTNK01000049">
    <property type="protein sequence ID" value="SIR72889.1"/>
    <property type="molecule type" value="Genomic_DNA"/>
</dbReference>
<gene>
    <name evidence="2" type="ORF">SAMN05421578_1495</name>
</gene>
<proteinExistence type="predicted"/>
<evidence type="ECO:0000313" key="3">
    <source>
        <dbReference type="Proteomes" id="UP000186666"/>
    </source>
</evidence>
<feature type="compositionally biased region" description="Basic residues" evidence="1">
    <location>
        <begin position="10"/>
        <end position="19"/>
    </location>
</feature>
<organism evidence="2 3">
    <name type="scientific">Paenibacillus macquariensis</name>
    <dbReference type="NCBI Taxonomy" id="948756"/>
    <lineage>
        <taxon>Bacteria</taxon>
        <taxon>Bacillati</taxon>
        <taxon>Bacillota</taxon>
        <taxon>Bacilli</taxon>
        <taxon>Bacillales</taxon>
        <taxon>Paenibacillaceae</taxon>
        <taxon>Paenibacillus</taxon>
    </lineage>
</organism>
<evidence type="ECO:0000256" key="1">
    <source>
        <dbReference type="SAM" id="MobiDB-lite"/>
    </source>
</evidence>
<feature type="region of interest" description="Disordered" evidence="1">
    <location>
        <begin position="1"/>
        <end position="27"/>
    </location>
</feature>
<comment type="caution">
    <text evidence="2">The sequence shown here is derived from an EMBL/GenBank/DDBJ whole genome shotgun (WGS) entry which is preliminary data.</text>
</comment>
<dbReference type="Proteomes" id="UP000186666">
    <property type="component" value="Unassembled WGS sequence"/>
</dbReference>
<sequence>MMSVHEVDKRKARRLKRRAATKERNSPPFCPRTEEIFIHNIFSKGISMPTTYCSV</sequence>
<name>A0ABY1KEV7_9BACL</name>
<evidence type="ECO:0000313" key="2">
    <source>
        <dbReference type="EMBL" id="SIR72889.1"/>
    </source>
</evidence>
<keyword evidence="3" id="KW-1185">Reference proteome</keyword>